<evidence type="ECO:0000313" key="1">
    <source>
        <dbReference type="EMBL" id="CAF9917840.1"/>
    </source>
</evidence>
<dbReference type="OrthoDB" id="5346581at2759"/>
<dbReference type="EMBL" id="CAJPDR010000104">
    <property type="protein sequence ID" value="CAF9917840.1"/>
    <property type="molecule type" value="Genomic_DNA"/>
</dbReference>
<name>A0A8H3IJI8_9LECA</name>
<protein>
    <submittedName>
        <fullName evidence="1">Uncharacterized protein</fullName>
    </submittedName>
</protein>
<proteinExistence type="predicted"/>
<comment type="caution">
    <text evidence="1">The sequence shown here is derived from an EMBL/GenBank/DDBJ whole genome shotgun (WGS) entry which is preliminary data.</text>
</comment>
<gene>
    <name evidence="1" type="ORF">ALECFALPRED_000380</name>
</gene>
<dbReference type="AlphaFoldDB" id="A0A8H3IJI8"/>
<evidence type="ECO:0000313" key="2">
    <source>
        <dbReference type="Proteomes" id="UP000664203"/>
    </source>
</evidence>
<sequence length="354" mass="40740">MESQVNLTPRFADLANLSNEKLQPLETILARILASPKAQDIYAQIIDGRATWQSYIDPSTKGFRKETTIVSDHPNPSKEAMQLYDEIRTVFTPQALRVDIQLAQDYQNAPLDSRGHDLRLLEITAASLNALAGMIYASFHPDIELNPQEPLQTEYDFFLYENNPFYVEFYHTEYKEYERYPFGLLNVVGYWAETQFFGGVLLFDRGESGLEINNAFVNPQRASYAYQITSQQRANFLNLSTLKDAAPLPSEETLIPFAQEPEAHIVNTWVRAGEAPLRIYKNWYDKPPPSYVPARQSCVQSHGSFDEVMRIMKEKGWDKPRSVTYDPLALEDCHPILRNLRSWKDDTTQRVTKK</sequence>
<keyword evidence="2" id="KW-1185">Reference proteome</keyword>
<accession>A0A8H3IJI8</accession>
<reference evidence="1" key="1">
    <citation type="submission" date="2021-03" db="EMBL/GenBank/DDBJ databases">
        <authorList>
            <person name="Tagirdzhanova G."/>
        </authorList>
    </citation>
    <scope>NUCLEOTIDE SEQUENCE</scope>
</reference>
<dbReference type="Proteomes" id="UP000664203">
    <property type="component" value="Unassembled WGS sequence"/>
</dbReference>
<organism evidence="1 2">
    <name type="scientific">Alectoria fallacina</name>
    <dbReference type="NCBI Taxonomy" id="1903189"/>
    <lineage>
        <taxon>Eukaryota</taxon>
        <taxon>Fungi</taxon>
        <taxon>Dikarya</taxon>
        <taxon>Ascomycota</taxon>
        <taxon>Pezizomycotina</taxon>
        <taxon>Lecanoromycetes</taxon>
        <taxon>OSLEUM clade</taxon>
        <taxon>Lecanoromycetidae</taxon>
        <taxon>Lecanorales</taxon>
        <taxon>Lecanorineae</taxon>
        <taxon>Parmeliaceae</taxon>
        <taxon>Alectoria</taxon>
    </lineage>
</organism>